<reference evidence="2" key="1">
    <citation type="journal article" date="2020" name="Stud. Mycol.">
        <title>101 Dothideomycetes genomes: a test case for predicting lifestyles and emergence of pathogens.</title>
        <authorList>
            <person name="Haridas S."/>
            <person name="Albert R."/>
            <person name="Binder M."/>
            <person name="Bloem J."/>
            <person name="Labutti K."/>
            <person name="Salamov A."/>
            <person name="Andreopoulos B."/>
            <person name="Baker S."/>
            <person name="Barry K."/>
            <person name="Bills G."/>
            <person name="Bluhm B."/>
            <person name="Cannon C."/>
            <person name="Castanera R."/>
            <person name="Culley D."/>
            <person name="Daum C."/>
            <person name="Ezra D."/>
            <person name="Gonzalez J."/>
            <person name="Henrissat B."/>
            <person name="Kuo A."/>
            <person name="Liang C."/>
            <person name="Lipzen A."/>
            <person name="Lutzoni F."/>
            <person name="Magnuson J."/>
            <person name="Mondo S."/>
            <person name="Nolan M."/>
            <person name="Ohm R."/>
            <person name="Pangilinan J."/>
            <person name="Park H.-J."/>
            <person name="Ramirez L."/>
            <person name="Alfaro M."/>
            <person name="Sun H."/>
            <person name="Tritt A."/>
            <person name="Yoshinaga Y."/>
            <person name="Zwiers L.-H."/>
            <person name="Turgeon B."/>
            <person name="Goodwin S."/>
            <person name="Spatafora J."/>
            <person name="Crous P."/>
            <person name="Grigoriev I."/>
        </authorList>
    </citation>
    <scope>NUCLEOTIDE SEQUENCE</scope>
    <source>
        <strain evidence="2">CBS 113818</strain>
    </source>
</reference>
<sequence>MYKTFYLERSTPPARDAHSSYHVHDKNVALEKLRQNIDRSQRSLSEDLNNRITAFAAPECLAICDRIQQNLPRELRDMVYQYLLSQSDVFIEQTDFLPLHSPRSSRPQLVDSLHVLQPEFCDASTRRELFEAWYKFTTFQFATNTVVLEFLSKDLWDLDLPVRQLVRNVEIDIWPGGCMFDTDLEWCKSMSKYLTCLTDVKKGARIMLPVATLARKAIWHGHEHDICKFLDILSGVFPLVKELLDVGHNVTIEVDSSLVTRVKSDDLSKEVWYQKILDKKVVSRTEHMPQLACANES</sequence>
<evidence type="ECO:0000313" key="3">
    <source>
        <dbReference type="Proteomes" id="UP000799424"/>
    </source>
</evidence>
<feature type="coiled-coil region" evidence="1">
    <location>
        <begin position="23"/>
        <end position="50"/>
    </location>
</feature>
<dbReference type="Proteomes" id="UP000799424">
    <property type="component" value="Unassembled WGS sequence"/>
</dbReference>
<gene>
    <name evidence="2" type="ORF">CC86DRAFT_39279</name>
</gene>
<dbReference type="EMBL" id="MU006228">
    <property type="protein sequence ID" value="KAF2825124.1"/>
    <property type="molecule type" value="Genomic_DNA"/>
</dbReference>
<keyword evidence="3" id="KW-1185">Reference proteome</keyword>
<evidence type="ECO:0000256" key="1">
    <source>
        <dbReference type="SAM" id="Coils"/>
    </source>
</evidence>
<organism evidence="2 3">
    <name type="scientific">Ophiobolus disseminans</name>
    <dbReference type="NCBI Taxonomy" id="1469910"/>
    <lineage>
        <taxon>Eukaryota</taxon>
        <taxon>Fungi</taxon>
        <taxon>Dikarya</taxon>
        <taxon>Ascomycota</taxon>
        <taxon>Pezizomycotina</taxon>
        <taxon>Dothideomycetes</taxon>
        <taxon>Pleosporomycetidae</taxon>
        <taxon>Pleosporales</taxon>
        <taxon>Pleosporineae</taxon>
        <taxon>Phaeosphaeriaceae</taxon>
        <taxon>Ophiobolus</taxon>
    </lineage>
</organism>
<protein>
    <submittedName>
        <fullName evidence="2">Uncharacterized protein</fullName>
    </submittedName>
</protein>
<proteinExistence type="predicted"/>
<dbReference type="AlphaFoldDB" id="A0A6A6ZX98"/>
<name>A0A6A6ZX98_9PLEO</name>
<accession>A0A6A6ZX98</accession>
<evidence type="ECO:0000313" key="2">
    <source>
        <dbReference type="EMBL" id="KAF2825124.1"/>
    </source>
</evidence>
<dbReference type="OrthoDB" id="3684889at2759"/>
<keyword evidence="1" id="KW-0175">Coiled coil</keyword>